<evidence type="ECO:0000256" key="9">
    <source>
        <dbReference type="SAM" id="Phobius"/>
    </source>
</evidence>
<keyword evidence="3" id="KW-0813">Transport</keyword>
<dbReference type="AlphaFoldDB" id="A0A923E8U8"/>
<keyword evidence="6 9" id="KW-1133">Transmembrane helix</keyword>
<keyword evidence="7 9" id="KW-0472">Membrane</keyword>
<protein>
    <submittedName>
        <fullName evidence="10">Multicomponent Na+:H+ antiporter subunit F</fullName>
    </submittedName>
</protein>
<dbReference type="InterPro" id="IPR007208">
    <property type="entry name" value="MrpF/PhaF-like"/>
</dbReference>
<name>A0A923E8U8_9ACTO</name>
<evidence type="ECO:0000256" key="2">
    <source>
        <dbReference type="ARBA" id="ARBA00009212"/>
    </source>
</evidence>
<evidence type="ECO:0000256" key="6">
    <source>
        <dbReference type="ARBA" id="ARBA00022989"/>
    </source>
</evidence>
<dbReference type="EMBL" id="JACHMK010000001">
    <property type="protein sequence ID" value="MBB6335656.1"/>
    <property type="molecule type" value="Genomic_DNA"/>
</dbReference>
<comment type="caution">
    <text evidence="10">The sequence shown here is derived from an EMBL/GenBank/DDBJ whole genome shotgun (WGS) entry which is preliminary data.</text>
</comment>
<keyword evidence="11" id="KW-1185">Reference proteome</keyword>
<dbReference type="GO" id="GO:0005886">
    <property type="term" value="C:plasma membrane"/>
    <property type="evidence" value="ECO:0007669"/>
    <property type="project" value="UniProtKB-SubCell"/>
</dbReference>
<dbReference type="Proteomes" id="UP000617426">
    <property type="component" value="Unassembled WGS sequence"/>
</dbReference>
<comment type="subcellular location">
    <subcellularLocation>
        <location evidence="1">Cell membrane</location>
        <topology evidence="1">Multi-pass membrane protein</topology>
    </subcellularLocation>
</comment>
<keyword evidence="4" id="KW-1003">Cell membrane</keyword>
<feature type="region of interest" description="Disordered" evidence="8">
    <location>
        <begin position="103"/>
        <end position="122"/>
    </location>
</feature>
<keyword evidence="5 9" id="KW-0812">Transmembrane</keyword>
<proteinExistence type="inferred from homology"/>
<evidence type="ECO:0000256" key="1">
    <source>
        <dbReference type="ARBA" id="ARBA00004651"/>
    </source>
</evidence>
<feature type="transmembrane region" description="Helical" evidence="9">
    <location>
        <begin position="59"/>
        <end position="80"/>
    </location>
</feature>
<feature type="transmembrane region" description="Helical" evidence="9">
    <location>
        <begin position="35"/>
        <end position="53"/>
    </location>
</feature>
<accession>A0A923E8U8</accession>
<evidence type="ECO:0000256" key="7">
    <source>
        <dbReference type="ARBA" id="ARBA00023136"/>
    </source>
</evidence>
<organism evidence="10 11">
    <name type="scientific">Schaalia hyovaginalis</name>
    <dbReference type="NCBI Taxonomy" id="29316"/>
    <lineage>
        <taxon>Bacteria</taxon>
        <taxon>Bacillati</taxon>
        <taxon>Actinomycetota</taxon>
        <taxon>Actinomycetes</taxon>
        <taxon>Actinomycetales</taxon>
        <taxon>Actinomycetaceae</taxon>
        <taxon>Schaalia</taxon>
    </lineage>
</organism>
<gene>
    <name evidence="10" type="ORF">HD592_002221</name>
</gene>
<evidence type="ECO:0000313" key="11">
    <source>
        <dbReference type="Proteomes" id="UP000617426"/>
    </source>
</evidence>
<evidence type="ECO:0000313" key="10">
    <source>
        <dbReference type="EMBL" id="MBB6335656.1"/>
    </source>
</evidence>
<evidence type="ECO:0000256" key="8">
    <source>
        <dbReference type="SAM" id="MobiDB-lite"/>
    </source>
</evidence>
<feature type="transmembrane region" description="Helical" evidence="9">
    <location>
        <begin position="6"/>
        <end position="23"/>
    </location>
</feature>
<dbReference type="Pfam" id="PF04066">
    <property type="entry name" value="MrpF_PhaF"/>
    <property type="match status" value="1"/>
</dbReference>
<sequence length="122" mass="13148">MNPVLLLLAVLLFVSAFLVLYRITKGPTYLDRMLGVDMMTSILIGAFALVAAATRRADLLPVFVVLGLVGFVGSTALARFATLADPDERRVLTRAEAEAADRALMDLSEEAAPVHDVDSEED</sequence>
<evidence type="ECO:0000256" key="4">
    <source>
        <dbReference type="ARBA" id="ARBA00022475"/>
    </source>
</evidence>
<comment type="similarity">
    <text evidence="2">Belongs to the CPA3 antiporters (TC 2.A.63) subunit F family.</text>
</comment>
<dbReference type="PANTHER" id="PTHR34702">
    <property type="entry name" value="NA(+)/H(+) ANTIPORTER SUBUNIT F1"/>
    <property type="match status" value="1"/>
</dbReference>
<dbReference type="PANTHER" id="PTHR34702:SF1">
    <property type="entry name" value="NA(+)_H(+) ANTIPORTER SUBUNIT F"/>
    <property type="match status" value="1"/>
</dbReference>
<dbReference type="RefSeq" id="WP_184454158.1">
    <property type="nucleotide sequence ID" value="NZ_JACHMK010000001.1"/>
</dbReference>
<feature type="compositionally biased region" description="Basic and acidic residues" evidence="8">
    <location>
        <begin position="112"/>
        <end position="122"/>
    </location>
</feature>
<reference evidence="10" key="1">
    <citation type="submission" date="2020-08" db="EMBL/GenBank/DDBJ databases">
        <title>Sequencing the genomes of 1000 actinobacteria strains.</title>
        <authorList>
            <person name="Klenk H.-P."/>
        </authorList>
    </citation>
    <scope>NUCLEOTIDE SEQUENCE</scope>
    <source>
        <strain evidence="10">DSM 10695</strain>
    </source>
</reference>
<evidence type="ECO:0000256" key="3">
    <source>
        <dbReference type="ARBA" id="ARBA00022448"/>
    </source>
</evidence>
<evidence type="ECO:0000256" key="5">
    <source>
        <dbReference type="ARBA" id="ARBA00022692"/>
    </source>
</evidence>
<dbReference type="GO" id="GO:0015385">
    <property type="term" value="F:sodium:proton antiporter activity"/>
    <property type="evidence" value="ECO:0007669"/>
    <property type="project" value="TreeGrafter"/>
</dbReference>